<accession>Q4SYQ4</accession>
<dbReference type="AlphaFoldDB" id="Q4SYQ4"/>
<gene>
    <name evidence="2" type="ORF">GSTENG00010214001</name>
</gene>
<proteinExistence type="predicted"/>
<dbReference type="EMBL" id="CAAE01011981">
    <property type="protein sequence ID" value="CAF94228.1"/>
    <property type="molecule type" value="Genomic_DNA"/>
</dbReference>
<comment type="caution">
    <text evidence="2">The sequence shown here is derived from an EMBL/GenBank/DDBJ whole genome shotgun (WGS) entry which is preliminary data.</text>
</comment>
<protein>
    <submittedName>
        <fullName evidence="2">(spotted green pufferfish) hypothetical protein</fullName>
    </submittedName>
</protein>
<organism evidence="2">
    <name type="scientific">Tetraodon nigroviridis</name>
    <name type="common">Spotted green pufferfish</name>
    <name type="synonym">Chelonodon nigroviridis</name>
    <dbReference type="NCBI Taxonomy" id="99883"/>
    <lineage>
        <taxon>Eukaryota</taxon>
        <taxon>Metazoa</taxon>
        <taxon>Chordata</taxon>
        <taxon>Craniata</taxon>
        <taxon>Vertebrata</taxon>
        <taxon>Euteleostomi</taxon>
        <taxon>Actinopterygii</taxon>
        <taxon>Neopterygii</taxon>
        <taxon>Teleostei</taxon>
        <taxon>Neoteleostei</taxon>
        <taxon>Acanthomorphata</taxon>
        <taxon>Eupercaria</taxon>
        <taxon>Tetraodontiformes</taxon>
        <taxon>Tetradontoidea</taxon>
        <taxon>Tetraodontidae</taxon>
        <taxon>Tetraodon</taxon>
    </lineage>
</organism>
<keyword evidence="1" id="KW-0472">Membrane</keyword>
<dbReference type="KEGG" id="tng:GSTEN00010214G001"/>
<sequence>MLNQSAVMIFTGICGALVLMAMAYYVYW</sequence>
<name>Q4SYQ4_TETNG</name>
<reference evidence="2" key="1">
    <citation type="journal article" date="2004" name="Nature">
        <title>Genome duplication in the teleost fish Tetraodon nigroviridis reveals the early vertebrate proto-karyotype.</title>
        <authorList>
            <person name="Jaillon O."/>
            <person name="Aury J.-M."/>
            <person name="Brunet F."/>
            <person name="Petit J.-L."/>
            <person name="Stange-Thomann N."/>
            <person name="Mauceli E."/>
            <person name="Bouneau L."/>
            <person name="Fischer C."/>
            <person name="Ozouf-Costaz C."/>
            <person name="Bernot A."/>
            <person name="Nicaud S."/>
            <person name="Jaffe D."/>
            <person name="Fisher S."/>
            <person name="Lutfalla G."/>
            <person name="Dossat C."/>
            <person name="Segurens B."/>
            <person name="Dasilva C."/>
            <person name="Salanoubat M."/>
            <person name="Levy M."/>
            <person name="Boudet N."/>
            <person name="Castellano S."/>
            <person name="Anthouard V."/>
            <person name="Jubin C."/>
            <person name="Castelli V."/>
            <person name="Katinka M."/>
            <person name="Vacherie B."/>
            <person name="Biemont C."/>
            <person name="Skalli Z."/>
            <person name="Cattolico L."/>
            <person name="Poulain J."/>
            <person name="De Berardinis V."/>
            <person name="Cruaud C."/>
            <person name="Duprat S."/>
            <person name="Brottier P."/>
            <person name="Coutanceau J.-P."/>
            <person name="Gouzy J."/>
            <person name="Parra G."/>
            <person name="Lardier G."/>
            <person name="Chapple C."/>
            <person name="McKernan K.J."/>
            <person name="McEwan P."/>
            <person name="Bosak S."/>
            <person name="Kellis M."/>
            <person name="Volff J.-N."/>
            <person name="Guigo R."/>
            <person name="Zody M.C."/>
            <person name="Mesirov J."/>
            <person name="Lindblad-Toh K."/>
            <person name="Birren B."/>
            <person name="Nusbaum C."/>
            <person name="Kahn D."/>
            <person name="Robinson-Rechavi M."/>
            <person name="Laudet V."/>
            <person name="Schachter V."/>
            <person name="Quetier F."/>
            <person name="Saurin W."/>
            <person name="Scarpelli C."/>
            <person name="Wincker P."/>
            <person name="Lander E.S."/>
            <person name="Weissenbach J."/>
            <person name="Roest Crollius H."/>
        </authorList>
    </citation>
    <scope>NUCLEOTIDE SEQUENCE [LARGE SCALE GENOMIC DNA]</scope>
</reference>
<reference evidence="2" key="2">
    <citation type="submission" date="2004-02" db="EMBL/GenBank/DDBJ databases">
        <authorList>
            <consortium name="Genoscope"/>
            <consortium name="Whitehead Institute Centre for Genome Research"/>
        </authorList>
    </citation>
    <scope>NUCLEOTIDE SEQUENCE</scope>
</reference>
<keyword evidence="1" id="KW-1133">Transmembrane helix</keyword>
<feature type="transmembrane region" description="Helical" evidence="1">
    <location>
        <begin position="6"/>
        <end position="27"/>
    </location>
</feature>
<evidence type="ECO:0000313" key="2">
    <source>
        <dbReference type="EMBL" id="CAF94228.1"/>
    </source>
</evidence>
<keyword evidence="1" id="KW-0812">Transmembrane</keyword>
<evidence type="ECO:0000256" key="1">
    <source>
        <dbReference type="SAM" id="Phobius"/>
    </source>
</evidence>